<accession>A0A641AMD0</accession>
<evidence type="ECO:0000256" key="4">
    <source>
        <dbReference type="ARBA" id="ARBA00022989"/>
    </source>
</evidence>
<proteinExistence type="inferred from homology"/>
<feature type="transmembrane region" description="Helical" evidence="8">
    <location>
        <begin position="293"/>
        <end position="317"/>
    </location>
</feature>
<feature type="transmembrane region" description="Helical" evidence="8">
    <location>
        <begin position="509"/>
        <end position="529"/>
    </location>
</feature>
<dbReference type="Pfam" id="PF02687">
    <property type="entry name" value="FtsX"/>
    <property type="match status" value="2"/>
</dbReference>
<feature type="transmembrane region" description="Helical" evidence="8">
    <location>
        <begin position="463"/>
        <end position="488"/>
    </location>
</feature>
<feature type="domain" description="ABC3 transporter permease C-terminal" evidence="9">
    <location>
        <begin position="296"/>
        <end position="414"/>
    </location>
</feature>
<keyword evidence="5 8" id="KW-0472">Membrane</keyword>
<feature type="transmembrane region" description="Helical" evidence="8">
    <location>
        <begin position="852"/>
        <end position="873"/>
    </location>
</feature>
<name>A0A641AMD0_9ACTN</name>
<protein>
    <submittedName>
        <fullName evidence="10">FtsX-like permease family protein</fullName>
    </submittedName>
</protein>
<dbReference type="InterPro" id="IPR003838">
    <property type="entry name" value="ABC3_permease_C"/>
</dbReference>
<evidence type="ECO:0000256" key="3">
    <source>
        <dbReference type="ARBA" id="ARBA00022692"/>
    </source>
</evidence>
<dbReference type="GO" id="GO:0022857">
    <property type="term" value="F:transmembrane transporter activity"/>
    <property type="evidence" value="ECO:0007669"/>
    <property type="project" value="TreeGrafter"/>
</dbReference>
<dbReference type="GO" id="GO:0005886">
    <property type="term" value="C:plasma membrane"/>
    <property type="evidence" value="ECO:0007669"/>
    <property type="project" value="UniProtKB-SubCell"/>
</dbReference>
<dbReference type="OrthoDB" id="3405625at2"/>
<feature type="transmembrane region" description="Helical" evidence="8">
    <location>
        <begin position="385"/>
        <end position="406"/>
    </location>
</feature>
<organism evidence="10 11">
    <name type="scientific">Aeromicrobium fastidiosum</name>
    <dbReference type="NCBI Taxonomy" id="52699"/>
    <lineage>
        <taxon>Bacteria</taxon>
        <taxon>Bacillati</taxon>
        <taxon>Actinomycetota</taxon>
        <taxon>Actinomycetes</taxon>
        <taxon>Propionibacteriales</taxon>
        <taxon>Nocardioidaceae</taxon>
        <taxon>Aeromicrobium</taxon>
    </lineage>
</organism>
<evidence type="ECO:0000256" key="8">
    <source>
        <dbReference type="SAM" id="Phobius"/>
    </source>
</evidence>
<evidence type="ECO:0000313" key="10">
    <source>
        <dbReference type="EMBL" id="KAA1378434.1"/>
    </source>
</evidence>
<evidence type="ECO:0000256" key="1">
    <source>
        <dbReference type="ARBA" id="ARBA00004651"/>
    </source>
</evidence>
<evidence type="ECO:0000313" key="11">
    <source>
        <dbReference type="Proteomes" id="UP001515100"/>
    </source>
</evidence>
<dbReference type="EMBL" id="SDPP02000002">
    <property type="protein sequence ID" value="KAA1378434.1"/>
    <property type="molecule type" value="Genomic_DNA"/>
</dbReference>
<comment type="similarity">
    <text evidence="6">Belongs to the ABC-4 integral membrane protein family.</text>
</comment>
<comment type="subcellular location">
    <subcellularLocation>
        <location evidence="1">Cell membrane</location>
        <topology evidence="1">Multi-pass membrane protein</topology>
    </subcellularLocation>
</comment>
<evidence type="ECO:0000256" key="5">
    <source>
        <dbReference type="ARBA" id="ARBA00023136"/>
    </source>
</evidence>
<keyword evidence="2" id="KW-1003">Cell membrane</keyword>
<comment type="caution">
    <text evidence="10">The sequence shown here is derived from an EMBL/GenBank/DDBJ whole genome shotgun (WGS) entry which is preliminary data.</text>
</comment>
<feature type="region of interest" description="Disordered" evidence="7">
    <location>
        <begin position="1"/>
        <end position="22"/>
    </location>
</feature>
<dbReference type="Proteomes" id="UP001515100">
    <property type="component" value="Unassembled WGS sequence"/>
</dbReference>
<evidence type="ECO:0000259" key="9">
    <source>
        <dbReference type="Pfam" id="PF02687"/>
    </source>
</evidence>
<feature type="compositionally biased region" description="Basic residues" evidence="7">
    <location>
        <begin position="8"/>
        <end position="20"/>
    </location>
</feature>
<feature type="transmembrane region" description="Helical" evidence="8">
    <location>
        <begin position="345"/>
        <end position="365"/>
    </location>
</feature>
<feature type="transmembrane region" description="Helical" evidence="8">
    <location>
        <begin position="806"/>
        <end position="832"/>
    </location>
</feature>
<evidence type="ECO:0000256" key="2">
    <source>
        <dbReference type="ARBA" id="ARBA00022475"/>
    </source>
</evidence>
<keyword evidence="3 8" id="KW-0812">Transmembrane</keyword>
<keyword evidence="11" id="KW-1185">Reference proteome</keyword>
<dbReference type="PANTHER" id="PTHR30572">
    <property type="entry name" value="MEMBRANE COMPONENT OF TRANSPORTER-RELATED"/>
    <property type="match status" value="1"/>
</dbReference>
<evidence type="ECO:0000256" key="7">
    <source>
        <dbReference type="SAM" id="MobiDB-lite"/>
    </source>
</evidence>
<dbReference type="InterPro" id="IPR050250">
    <property type="entry name" value="Macrolide_Exporter_MacB"/>
</dbReference>
<dbReference type="AlphaFoldDB" id="A0A641AMD0"/>
<reference evidence="10" key="1">
    <citation type="submission" date="2019-09" db="EMBL/GenBank/DDBJ databases">
        <authorList>
            <person name="Li J."/>
        </authorList>
    </citation>
    <scope>NUCLEOTIDE SEQUENCE [LARGE SCALE GENOMIC DNA]</scope>
    <source>
        <strain evidence="10">NRBC 14897</strain>
    </source>
</reference>
<feature type="transmembrane region" description="Helical" evidence="8">
    <location>
        <begin position="760"/>
        <end position="785"/>
    </location>
</feature>
<dbReference type="PANTHER" id="PTHR30572:SF4">
    <property type="entry name" value="ABC TRANSPORTER PERMEASE YTRF"/>
    <property type="match status" value="1"/>
</dbReference>
<keyword evidence="4 8" id="KW-1133">Transmembrane helix</keyword>
<feature type="domain" description="ABC3 transporter permease C-terminal" evidence="9">
    <location>
        <begin position="763"/>
        <end position="875"/>
    </location>
</feature>
<feature type="transmembrane region" description="Helical" evidence="8">
    <location>
        <begin position="433"/>
        <end position="451"/>
    </location>
</feature>
<evidence type="ECO:0000256" key="6">
    <source>
        <dbReference type="ARBA" id="ARBA00038076"/>
    </source>
</evidence>
<sequence length="885" mass="91035">MGRPDRLRARRPGRRQRGSGHRMTIVNRWRPALRMAMRELLRHPARSALAMALVGIPVLLSALAATMIATHDVSPAESLPARLGAAEAIVLPVDGAATQSPDADSQSYEGTGEPRAFDDVAPSLAALSGGRLTPVHRGYGRLVIGSRGWDVDVLKTDFDAPATRGLTVLESGRQPRTADDVVVTPALAQDGARIGRTVIVGGLRLKVVGIGSVGTVGEHPRDRAVAVSPSSAVQTETLEILLDRDRPVTWSDTMRWNAEGFIVISRQVVLDPPPAAQQYADMSSTQDELVRQLIAIVVIALVIEVVLLAGPAFAVGVRRQRQELATLAAAGGSPGDLRRIVLAQALVLGVVTSAIAALASVPIAWGAVRFAVTVFDTGFGPFQVIWPAIAAAAALGVFASVVAALAPARQAARSDVIAALSGRSAEPKVSRGWPLFGLALLLFGLVGAAKARNAAFNGEFTIAIRTIVAVVGATFMTPWIISVIARIARHMPLPVRIALRDTDRHRSRSAPAIAAIMASVSAVTALAVASSSDAAERSRDYEYAAPLGTVTLTATTSSMQAAVTAAEKAGGATFTPLTTLGAGLYDPSAAGDDAVSGDDVQAHVLVPNPAYPGASNSRDVAVADAATLRAWNVPITAAQQAVLDRGGALVADRQMISGHTTEIVTSTVSRPEKIVRVSAVAADLGSGSVPQGPEPVVAGAVVSQATADRLGLPTSTNSARSSRPVDDLPVSAVRAAVIAADPVAGAVDVVGPPSSEFRTVFILLAVMGAIAICIGTFSATGLALSDARPDLATLSAVGASPSIRRLVAASQAGVLSFVGAALGVVVGFVPGIAAARSLTGHTSRGLVVDVPWSLLVILVVVVPVVVAAVTAAVTRSRPHVDRRTA</sequence>
<gene>
    <name evidence="10" type="ORF">ESP62_008760</name>
</gene>